<dbReference type="OrthoDB" id="2019915at2759"/>
<sequence>MASACSLSVIDIRSAGISSWQTSSTGCAELVSKCTLAPVSLLTSKRSASRRFEVRNAAAEGSQTQTASASPPPAAAASKKPGVTIEFQRQKAKELVQYFEERKVEEQIRKERIFGWTRKNEIGNGRWVMFGIAVGLLTEYATGSDLIDQLKIIVSNLGILDLE</sequence>
<evidence type="ECO:0000256" key="1">
    <source>
        <dbReference type="SAM" id="MobiDB-lite"/>
    </source>
</evidence>
<dbReference type="STRING" id="105231.A0A0U9HJA6"/>
<feature type="region of interest" description="Disordered" evidence="1">
    <location>
        <begin position="56"/>
        <end position="81"/>
    </location>
</feature>
<organism evidence="2 3">
    <name type="scientific">Klebsormidium nitens</name>
    <name type="common">Green alga</name>
    <name type="synonym">Ulothrix nitens</name>
    <dbReference type="NCBI Taxonomy" id="105231"/>
    <lineage>
        <taxon>Eukaryota</taxon>
        <taxon>Viridiplantae</taxon>
        <taxon>Streptophyta</taxon>
        <taxon>Klebsormidiophyceae</taxon>
        <taxon>Klebsormidiales</taxon>
        <taxon>Klebsormidiaceae</taxon>
        <taxon>Klebsormidium</taxon>
    </lineage>
</organism>
<dbReference type="PANTHER" id="PTHR37752:SF1">
    <property type="entry name" value="OS02G0610700 PROTEIN"/>
    <property type="match status" value="1"/>
</dbReference>
<dbReference type="Proteomes" id="UP000054558">
    <property type="component" value="Unassembled WGS sequence"/>
</dbReference>
<protein>
    <submittedName>
        <fullName evidence="2">One-helix protein</fullName>
    </submittedName>
</protein>
<dbReference type="EMBL" id="DF237041">
    <property type="protein sequence ID" value="GAQ81840.1"/>
    <property type="molecule type" value="Genomic_DNA"/>
</dbReference>
<gene>
    <name evidence="2" type="ORF">KFL_000920240</name>
</gene>
<dbReference type="OMA" id="KGRIFGW"/>
<accession>A0A0U9HJA6</accession>
<name>A0A0U9HJA6_KLENI</name>
<dbReference type="PANTHER" id="PTHR37752">
    <property type="entry name" value="OS02G0610700 PROTEIN"/>
    <property type="match status" value="1"/>
</dbReference>
<dbReference type="SUPFAM" id="SSF103511">
    <property type="entry name" value="Chlorophyll a-b binding protein"/>
    <property type="match status" value="1"/>
</dbReference>
<keyword evidence="3" id="KW-1185">Reference proteome</keyword>
<reference evidence="2 3" key="1">
    <citation type="journal article" date="2014" name="Nat. Commun.">
        <title>Klebsormidium flaccidum genome reveals primary factors for plant terrestrial adaptation.</title>
        <authorList>
            <person name="Hori K."/>
            <person name="Maruyama F."/>
            <person name="Fujisawa T."/>
            <person name="Togashi T."/>
            <person name="Yamamoto N."/>
            <person name="Seo M."/>
            <person name="Sato S."/>
            <person name="Yamada T."/>
            <person name="Mori H."/>
            <person name="Tajima N."/>
            <person name="Moriyama T."/>
            <person name="Ikeuchi M."/>
            <person name="Watanabe M."/>
            <person name="Wada H."/>
            <person name="Kobayashi K."/>
            <person name="Saito M."/>
            <person name="Masuda T."/>
            <person name="Sasaki-Sekimoto Y."/>
            <person name="Mashiguchi K."/>
            <person name="Awai K."/>
            <person name="Shimojima M."/>
            <person name="Masuda S."/>
            <person name="Iwai M."/>
            <person name="Nobusawa T."/>
            <person name="Narise T."/>
            <person name="Kondo S."/>
            <person name="Saito H."/>
            <person name="Sato R."/>
            <person name="Murakawa M."/>
            <person name="Ihara Y."/>
            <person name="Oshima-Yamada Y."/>
            <person name="Ohtaka K."/>
            <person name="Satoh M."/>
            <person name="Sonobe K."/>
            <person name="Ishii M."/>
            <person name="Ohtani R."/>
            <person name="Kanamori-Sato M."/>
            <person name="Honoki R."/>
            <person name="Miyazaki D."/>
            <person name="Mochizuki H."/>
            <person name="Umetsu J."/>
            <person name="Higashi K."/>
            <person name="Shibata D."/>
            <person name="Kamiya Y."/>
            <person name="Sato N."/>
            <person name="Nakamura Y."/>
            <person name="Tabata S."/>
            <person name="Ida S."/>
            <person name="Kurokawa K."/>
            <person name="Ohta H."/>
        </authorList>
    </citation>
    <scope>NUCLEOTIDE SEQUENCE [LARGE SCALE GENOMIC DNA]</scope>
    <source>
        <strain evidence="2 3">NIES-2285</strain>
    </source>
</reference>
<dbReference type="AlphaFoldDB" id="A0A0U9HJA6"/>
<evidence type="ECO:0000313" key="3">
    <source>
        <dbReference type="Proteomes" id="UP000054558"/>
    </source>
</evidence>
<evidence type="ECO:0000313" key="2">
    <source>
        <dbReference type="EMBL" id="GAQ81840.1"/>
    </source>
</evidence>
<dbReference type="InterPro" id="IPR053091">
    <property type="entry name" value="PSII_Assembly/Photoprotect-Rel"/>
</dbReference>
<proteinExistence type="predicted"/>